<name>A0A841KUV9_9FIRM</name>
<evidence type="ECO:0000313" key="2">
    <source>
        <dbReference type="Proteomes" id="UP000579281"/>
    </source>
</evidence>
<evidence type="ECO:0008006" key="3">
    <source>
        <dbReference type="Google" id="ProtNLM"/>
    </source>
</evidence>
<organism evidence="1 2">
    <name type="scientific">Anaerosolibacter carboniphilus</name>
    <dbReference type="NCBI Taxonomy" id="1417629"/>
    <lineage>
        <taxon>Bacteria</taxon>
        <taxon>Bacillati</taxon>
        <taxon>Bacillota</taxon>
        <taxon>Clostridia</taxon>
        <taxon>Peptostreptococcales</taxon>
        <taxon>Thermotaleaceae</taxon>
        <taxon>Anaerosolibacter</taxon>
    </lineage>
</organism>
<accession>A0A841KUV9</accession>
<comment type="caution">
    <text evidence="1">The sequence shown here is derived from an EMBL/GenBank/DDBJ whole genome shotgun (WGS) entry which is preliminary data.</text>
</comment>
<dbReference type="AlphaFoldDB" id="A0A841KUV9"/>
<dbReference type="Proteomes" id="UP000579281">
    <property type="component" value="Unassembled WGS sequence"/>
</dbReference>
<reference evidence="1 2" key="1">
    <citation type="submission" date="2020-08" db="EMBL/GenBank/DDBJ databases">
        <title>Genomic Encyclopedia of Type Strains, Phase IV (KMG-IV): sequencing the most valuable type-strain genomes for metagenomic binning, comparative biology and taxonomic classification.</title>
        <authorList>
            <person name="Goeker M."/>
        </authorList>
    </citation>
    <scope>NUCLEOTIDE SEQUENCE [LARGE SCALE GENOMIC DNA]</scope>
    <source>
        <strain evidence="1 2">DSM 103526</strain>
    </source>
</reference>
<keyword evidence="2" id="KW-1185">Reference proteome</keyword>
<gene>
    <name evidence="1" type="ORF">HNQ80_000028</name>
</gene>
<dbReference type="EMBL" id="JACHEN010000001">
    <property type="protein sequence ID" value="MBB6213959.1"/>
    <property type="molecule type" value="Genomic_DNA"/>
</dbReference>
<proteinExistence type="predicted"/>
<evidence type="ECO:0000313" key="1">
    <source>
        <dbReference type="EMBL" id="MBB6213959.1"/>
    </source>
</evidence>
<protein>
    <recommendedName>
        <fullName evidence="3">DUF4433 domain-containing protein</fullName>
    </recommendedName>
</protein>
<sequence>MIFPEYEETGVVYHIVSLNDLKNVLRHGIQYDDKVTYRTKYYEFHKLIDDHKTENIPSWVIRRKAIFASLNYPEDHKFHAHTAILALKIEPEKCWIANENCANEIYEPFILQEIDGFCQCRNYLETEGRNLLIKYWDTSLSFLENQGYRYDRKKGYDAEVLIQHVIHPKDIEIKYILSDHQMLTVEEWRKKFCKC</sequence>
<dbReference type="RefSeq" id="WP_184306945.1">
    <property type="nucleotide sequence ID" value="NZ_JACHEN010000001.1"/>
</dbReference>